<dbReference type="GO" id="GO:0016747">
    <property type="term" value="F:acyltransferase activity, transferring groups other than amino-acyl groups"/>
    <property type="evidence" value="ECO:0007669"/>
    <property type="project" value="InterPro"/>
</dbReference>
<proteinExistence type="predicted"/>
<dbReference type="Gene3D" id="3.40.630.30">
    <property type="match status" value="1"/>
</dbReference>
<evidence type="ECO:0000259" key="1">
    <source>
        <dbReference type="Pfam" id="PF13302"/>
    </source>
</evidence>
<dbReference type="InterPro" id="IPR016181">
    <property type="entry name" value="Acyl_CoA_acyltransferase"/>
</dbReference>
<dbReference type="InterPro" id="IPR000182">
    <property type="entry name" value="GNAT_dom"/>
</dbReference>
<organism evidence="2">
    <name type="scientific">freshwater metagenome</name>
    <dbReference type="NCBI Taxonomy" id="449393"/>
    <lineage>
        <taxon>unclassified sequences</taxon>
        <taxon>metagenomes</taxon>
        <taxon>ecological metagenomes</taxon>
    </lineage>
</organism>
<accession>A0A6J7D3T0</accession>
<dbReference type="AlphaFoldDB" id="A0A6J7D3T0"/>
<dbReference type="SUPFAM" id="SSF55729">
    <property type="entry name" value="Acyl-CoA N-acyltransferases (Nat)"/>
    <property type="match status" value="1"/>
</dbReference>
<evidence type="ECO:0000313" key="2">
    <source>
        <dbReference type="EMBL" id="CAB4863079.1"/>
    </source>
</evidence>
<protein>
    <submittedName>
        <fullName evidence="2">Unannotated protein</fullName>
    </submittedName>
</protein>
<reference evidence="2" key="1">
    <citation type="submission" date="2020-05" db="EMBL/GenBank/DDBJ databases">
        <authorList>
            <person name="Chiriac C."/>
            <person name="Salcher M."/>
            <person name="Ghai R."/>
            <person name="Kavagutti S V."/>
        </authorList>
    </citation>
    <scope>NUCLEOTIDE SEQUENCE</scope>
</reference>
<dbReference type="PANTHER" id="PTHR43610">
    <property type="entry name" value="BLL6696 PROTEIN"/>
    <property type="match status" value="1"/>
</dbReference>
<dbReference type="EMBL" id="CAFBLP010000006">
    <property type="protein sequence ID" value="CAB4863079.1"/>
    <property type="molecule type" value="Genomic_DNA"/>
</dbReference>
<dbReference type="PANTHER" id="PTHR43610:SF1">
    <property type="entry name" value="N-ACETYLTRANSFERASE DOMAIN-CONTAINING PROTEIN"/>
    <property type="match status" value="1"/>
</dbReference>
<dbReference type="Pfam" id="PF13302">
    <property type="entry name" value="Acetyltransf_3"/>
    <property type="match status" value="1"/>
</dbReference>
<sequence>MNSYESPLLRGSHVQLEPLSLDHVHQLVLAANEDRSTYSWTPVPGSVANMRTYVAGLLADAEAGRVIPFAQRRLSDQRIVGCTRFLEMRRWRGGETPDEVEVGGTWLAASAQRTPINTEAKLLLFTHAFEEWDVVRLSIFTDARNTQSRDAILRVGAKFEGILRSHRGSYAPGEIGTPRDTAAHSIIASEWPAVRAALHARLA</sequence>
<gene>
    <name evidence="2" type="ORF">UFOPK3376_00379</name>
</gene>
<name>A0A6J7D3T0_9ZZZZ</name>
<feature type="domain" description="N-acetyltransferase" evidence="1">
    <location>
        <begin position="14"/>
        <end position="158"/>
    </location>
</feature>